<dbReference type="EMBL" id="CM022217">
    <property type="protein sequence ID" value="KAF7021076.1"/>
    <property type="molecule type" value="Genomic_DNA"/>
</dbReference>
<reference evidence="3" key="2">
    <citation type="submission" date="2020-03" db="EMBL/GenBank/DDBJ databases">
        <title>The second near-complete assembly of the hexaploid bread wheat (Triticum aestivum) genome.</title>
        <authorList>
            <person name="Zimin A.V."/>
            <person name="Puiu D."/>
            <person name="Shumante A."/>
            <person name="Alonge M."/>
            <person name="Salzberg S.L."/>
        </authorList>
    </citation>
    <scope>NUCLEOTIDE SEQUENCE</scope>
    <source>
        <tissue evidence="3">Leaf</tissue>
    </source>
</reference>
<dbReference type="Gene3D" id="2.60.40.10">
    <property type="entry name" value="Immunoglobulins"/>
    <property type="match status" value="1"/>
</dbReference>
<accession>A0A9R1F3A5</accession>
<sequence>MAAPKPIWVRQAEEAKLKSEADTAAAAKAAFDATFRALSATAHADQSPQDADPERHDRPSSPAEPSFRPDPESDSDDDDRPGAPPGPVDPSKSSAAGPGIAGGSAGAPATFTVVGKDRDGRRVSVGGARVRVRICPAAG</sequence>
<dbReference type="InterPro" id="IPR013783">
    <property type="entry name" value="Ig-like_fold"/>
</dbReference>
<organism evidence="3">
    <name type="scientific">Triticum aestivum</name>
    <name type="common">Wheat</name>
    <dbReference type="NCBI Taxonomy" id="4565"/>
    <lineage>
        <taxon>Eukaryota</taxon>
        <taxon>Viridiplantae</taxon>
        <taxon>Streptophyta</taxon>
        <taxon>Embryophyta</taxon>
        <taxon>Tracheophyta</taxon>
        <taxon>Spermatophyta</taxon>
        <taxon>Magnoliopsida</taxon>
        <taxon>Liliopsida</taxon>
        <taxon>Poales</taxon>
        <taxon>Poaceae</taxon>
        <taxon>BOP clade</taxon>
        <taxon>Pooideae</taxon>
        <taxon>Triticodae</taxon>
        <taxon>Triticeae</taxon>
        <taxon>Triticinae</taxon>
        <taxon>Triticum</taxon>
    </lineage>
</organism>
<feature type="region of interest" description="Disordered" evidence="2">
    <location>
        <begin position="39"/>
        <end position="126"/>
    </location>
</feature>
<evidence type="ECO:0000256" key="1">
    <source>
        <dbReference type="PROSITE-ProRule" id="PRU00087"/>
    </source>
</evidence>
<dbReference type="SUPFAM" id="SSF81296">
    <property type="entry name" value="E set domains"/>
    <property type="match status" value="1"/>
</dbReference>
<dbReference type="AlphaFoldDB" id="A0A9R1F3A5"/>
<dbReference type="OrthoDB" id="79941at2759"/>
<dbReference type="PROSITE" id="PS50194">
    <property type="entry name" value="FILAMIN_REPEAT"/>
    <property type="match status" value="1"/>
</dbReference>
<dbReference type="Proteomes" id="UP000815260">
    <property type="component" value="Chromosome 3A"/>
</dbReference>
<dbReference type="InterPro" id="IPR014756">
    <property type="entry name" value="Ig_E-set"/>
</dbReference>
<reference evidence="3" key="1">
    <citation type="journal article" date="2017" name="Gigascience">
        <title>The first near-complete assembly of the hexaploid bread wheat genome, Triticum aestivum.</title>
        <authorList>
            <person name="Zimin A.V."/>
            <person name="Puiu D."/>
            <person name="Hall R."/>
            <person name="Kingan S."/>
            <person name="Clavijo B.J."/>
            <person name="Salzberg S.L."/>
        </authorList>
    </citation>
    <scope>NUCLEOTIDE SEQUENCE</scope>
    <source>
        <tissue evidence="3">Leaf</tissue>
    </source>
</reference>
<evidence type="ECO:0000256" key="2">
    <source>
        <dbReference type="SAM" id="MobiDB-lite"/>
    </source>
</evidence>
<feature type="repeat" description="Filamin" evidence="1">
    <location>
        <begin position="85"/>
        <end position="139"/>
    </location>
</feature>
<feature type="non-terminal residue" evidence="3">
    <location>
        <position position="139"/>
    </location>
</feature>
<protein>
    <submittedName>
        <fullName evidence="3">Uncharacterized protein</fullName>
    </submittedName>
</protein>
<proteinExistence type="predicted"/>
<name>A0A9R1F3A5_WHEAT</name>
<dbReference type="InterPro" id="IPR017868">
    <property type="entry name" value="Filamin/ABP280_repeat-like"/>
</dbReference>
<dbReference type="Pfam" id="PF00630">
    <property type="entry name" value="Filamin"/>
    <property type="match status" value="1"/>
</dbReference>
<feature type="compositionally biased region" description="Low complexity" evidence="2">
    <location>
        <begin position="89"/>
        <end position="98"/>
    </location>
</feature>
<gene>
    <name evidence="3" type="ORF">CFC21_034081</name>
</gene>
<evidence type="ECO:0000313" key="3">
    <source>
        <dbReference type="EMBL" id="KAF7021076.1"/>
    </source>
</evidence>
<comment type="caution">
    <text evidence="3">The sequence shown here is derived from an EMBL/GenBank/DDBJ whole genome shotgun (WGS) entry which is preliminary data.</text>
</comment>